<dbReference type="GO" id="GO:0004222">
    <property type="term" value="F:metalloendopeptidase activity"/>
    <property type="evidence" value="ECO:0007669"/>
    <property type="project" value="InterPro"/>
</dbReference>
<feature type="transmembrane region" description="Helical" evidence="8">
    <location>
        <begin position="81"/>
        <end position="100"/>
    </location>
</feature>
<feature type="transmembrane region" description="Helical" evidence="8">
    <location>
        <begin position="195"/>
        <end position="216"/>
    </location>
</feature>
<dbReference type="AlphaFoldDB" id="A0A233RV61"/>
<proteinExistence type="predicted"/>
<comment type="caution">
    <text evidence="10">The sequence shown here is derived from an EMBL/GenBank/DDBJ whole genome shotgun (WGS) entry which is preliminary data.</text>
</comment>
<feature type="compositionally biased region" description="Polar residues" evidence="7">
    <location>
        <begin position="575"/>
        <end position="584"/>
    </location>
</feature>
<evidence type="ECO:0000256" key="4">
    <source>
        <dbReference type="ARBA" id="ARBA00022801"/>
    </source>
</evidence>
<keyword evidence="4" id="KW-0378">Hydrolase</keyword>
<keyword evidence="11" id="KW-1185">Reference proteome</keyword>
<organism evidence="10 11">
    <name type="scientific">Streptomyces diastatochromogenes</name>
    <dbReference type="NCBI Taxonomy" id="42236"/>
    <lineage>
        <taxon>Bacteria</taxon>
        <taxon>Bacillati</taxon>
        <taxon>Actinomycetota</taxon>
        <taxon>Actinomycetes</taxon>
        <taxon>Kitasatosporales</taxon>
        <taxon>Streptomycetaceae</taxon>
        <taxon>Streptomyces</taxon>
    </lineage>
</organism>
<evidence type="ECO:0000256" key="6">
    <source>
        <dbReference type="ARBA" id="ARBA00023049"/>
    </source>
</evidence>
<evidence type="ECO:0000256" key="3">
    <source>
        <dbReference type="ARBA" id="ARBA00022723"/>
    </source>
</evidence>
<dbReference type="Pfam" id="PF01435">
    <property type="entry name" value="Peptidase_M48"/>
    <property type="match status" value="1"/>
</dbReference>
<evidence type="ECO:0000313" key="10">
    <source>
        <dbReference type="EMBL" id="OXY87273.1"/>
    </source>
</evidence>
<keyword evidence="3" id="KW-0479">Metal-binding</keyword>
<keyword evidence="6" id="KW-0482">Metalloprotease</keyword>
<feature type="compositionally biased region" description="Polar residues" evidence="7">
    <location>
        <begin position="654"/>
        <end position="669"/>
    </location>
</feature>
<gene>
    <name evidence="10" type="ORF">BEK98_44000</name>
</gene>
<dbReference type="RefSeq" id="WP_094222630.1">
    <property type="nucleotide sequence ID" value="NZ_MCGQ01000076.1"/>
</dbReference>
<dbReference type="GO" id="GO:0046872">
    <property type="term" value="F:metal ion binding"/>
    <property type="evidence" value="ECO:0007669"/>
    <property type="project" value="UniProtKB-KW"/>
</dbReference>
<feature type="transmembrane region" description="Helical" evidence="8">
    <location>
        <begin position="20"/>
        <end position="39"/>
    </location>
</feature>
<feature type="transmembrane region" description="Helical" evidence="8">
    <location>
        <begin position="616"/>
        <end position="638"/>
    </location>
</feature>
<feature type="non-terminal residue" evidence="10">
    <location>
        <position position="1"/>
    </location>
</feature>
<keyword evidence="5" id="KW-0862">Zinc</keyword>
<feature type="domain" description="Peptidase M48" evidence="9">
    <location>
        <begin position="170"/>
        <end position="304"/>
    </location>
</feature>
<dbReference type="GO" id="GO:0006508">
    <property type="term" value="P:proteolysis"/>
    <property type="evidence" value="ECO:0007669"/>
    <property type="project" value="UniProtKB-KW"/>
</dbReference>
<reference evidence="10 11" key="1">
    <citation type="submission" date="2016-07" db="EMBL/GenBank/DDBJ databases">
        <title>Draft genome of Streptomyces diastatochromogenes.</title>
        <authorList>
            <person name="Podduturi R."/>
            <person name="Lukassen M.B."/>
            <person name="Clausen N."/>
            <person name="Nielsen J.L."/>
            <person name="Jorgensen N.O."/>
        </authorList>
    </citation>
    <scope>NUCLEOTIDE SEQUENCE [LARGE SCALE GENOMIC DNA]</scope>
    <source>
        <strain evidence="10 11">DSM 40608</strain>
    </source>
</reference>
<evidence type="ECO:0000256" key="1">
    <source>
        <dbReference type="ARBA" id="ARBA00001947"/>
    </source>
</evidence>
<keyword evidence="2" id="KW-0645">Protease</keyword>
<protein>
    <recommendedName>
        <fullName evidence="9">Peptidase M48 domain-containing protein</fullName>
    </recommendedName>
</protein>
<name>A0A233RV61_STRDA</name>
<evidence type="ECO:0000256" key="5">
    <source>
        <dbReference type="ARBA" id="ARBA00022833"/>
    </source>
</evidence>
<keyword evidence="8" id="KW-0812">Transmembrane</keyword>
<feature type="transmembrane region" description="Helical" evidence="8">
    <location>
        <begin position="344"/>
        <end position="369"/>
    </location>
</feature>
<comment type="cofactor">
    <cofactor evidence="1">
        <name>Zn(2+)</name>
        <dbReference type="ChEBI" id="CHEBI:29105"/>
    </cofactor>
</comment>
<dbReference type="InterPro" id="IPR001915">
    <property type="entry name" value="Peptidase_M48"/>
</dbReference>
<feature type="transmembrane region" description="Helical" evidence="8">
    <location>
        <begin position="222"/>
        <end position="245"/>
    </location>
</feature>
<feature type="transmembrane region" description="Helical" evidence="8">
    <location>
        <begin position="467"/>
        <end position="489"/>
    </location>
</feature>
<evidence type="ECO:0000256" key="8">
    <source>
        <dbReference type="SAM" id="Phobius"/>
    </source>
</evidence>
<feature type="transmembrane region" description="Helical" evidence="8">
    <location>
        <begin position="430"/>
        <end position="455"/>
    </location>
</feature>
<keyword evidence="8" id="KW-1133">Transmembrane helix</keyword>
<accession>A0A233RV61</accession>
<evidence type="ECO:0000313" key="11">
    <source>
        <dbReference type="Proteomes" id="UP000215483"/>
    </source>
</evidence>
<dbReference type="Proteomes" id="UP000215483">
    <property type="component" value="Unassembled WGS sequence"/>
</dbReference>
<keyword evidence="8" id="KW-0472">Membrane</keyword>
<evidence type="ECO:0000256" key="2">
    <source>
        <dbReference type="ARBA" id="ARBA00022670"/>
    </source>
</evidence>
<feature type="region of interest" description="Disordered" evidence="7">
    <location>
        <begin position="641"/>
        <end position="675"/>
    </location>
</feature>
<feature type="transmembrane region" description="Helical" evidence="8">
    <location>
        <begin position="316"/>
        <end position="338"/>
    </location>
</feature>
<feature type="region of interest" description="Disordered" evidence="7">
    <location>
        <begin position="568"/>
        <end position="606"/>
    </location>
</feature>
<evidence type="ECO:0000256" key="7">
    <source>
        <dbReference type="SAM" id="MobiDB-lite"/>
    </source>
</evidence>
<dbReference type="EMBL" id="MCGQ01000076">
    <property type="protein sequence ID" value="OXY87273.1"/>
    <property type="molecule type" value="Genomic_DNA"/>
</dbReference>
<sequence length="766" mass="79645">PDVARALVSSPLPLPTTTRLALLVLVAGAGASFATWWWLVLGRDNWPDAQLACLPTTDAAPDEVLTRFTGCVGDVRLTQSAVVLCGPLALLALALLYRAAERRLSLWRWRAEPEHCSPLARRLAAVAPEGEGPRPVLWVRHGRRVGVRARASGTVRRPLIVADSHFYTERDRNVDAVFRHELAHLRLRDVGRVRLAIAASWLLLLGVTLPMAVALARDPGLLGAGLLVRMAVVLAVVLLTLCAVLRVREHDADLGAAADPRAPRNATADHLGSAVPPGRVEHLRRHLGLATHPTPAVRLAVLADPARSWGLSSLECLTTGLAAGLVFTDLTLLVAALMPEHTQLAYMVGGLLTGWAVAGVVTVAWWRAVAVGHRHASGRRAARAGAALGLGVLLGSQLAGRAAGDWVRDTGTADGLATALSLTDVPREQVLALGVALMAGGALFAVWTTSLARALGATVDGPRSAPACAAAVGLSGLLLAVPLGSWFLFARLTAARAAPDIRWAVIDTPWWAGVLTTVVGALVPAAAARASRRPGPGGCLLDQAGDAGSGTRVRRVVVGRRLAHARLRSRGGTPIASTPSSASQPHAPDPAQAGRNAPVLPADLIRKTPPSGAGRIRPLAVLAAATVLVAAGAGWAAFGGGPGRAPAAARSGDSAVSATPTDPSVSPSGDRTVPLDQLPVLPPEEERTAALRTNTALVCRALSLGGTAIWTDPQRRADTAELLGGLDDTVLRAAAAVLQRDPAGPVDRHALVASVLRCDLYFRYGR</sequence>
<feature type="transmembrane region" description="Helical" evidence="8">
    <location>
        <begin position="509"/>
        <end position="528"/>
    </location>
</feature>
<evidence type="ECO:0000259" key="9">
    <source>
        <dbReference type="Pfam" id="PF01435"/>
    </source>
</evidence>